<evidence type="ECO:0000313" key="5">
    <source>
        <dbReference type="Proteomes" id="UP000233551"/>
    </source>
</evidence>
<dbReference type="STRING" id="22663.A0A2I0ITU3"/>
<keyword evidence="2" id="KW-0328">Glycosyltransferase</keyword>
<comment type="similarity">
    <text evidence="1">Belongs to the UDP-glycosyltransferase family.</text>
</comment>
<evidence type="ECO:0000256" key="2">
    <source>
        <dbReference type="ARBA" id="ARBA00022676"/>
    </source>
</evidence>
<keyword evidence="5" id="KW-1185">Reference proteome</keyword>
<keyword evidence="2" id="KW-0808">Transferase</keyword>
<evidence type="ECO:0000313" key="4">
    <source>
        <dbReference type="EMBL" id="PKI47414.1"/>
    </source>
</evidence>
<evidence type="ECO:0000256" key="1">
    <source>
        <dbReference type="ARBA" id="ARBA00009995"/>
    </source>
</evidence>
<reference evidence="4 5" key="1">
    <citation type="submission" date="2017-11" db="EMBL/GenBank/DDBJ databases">
        <title>De-novo sequencing of pomegranate (Punica granatum L.) genome.</title>
        <authorList>
            <person name="Akparov Z."/>
            <person name="Amiraslanov A."/>
            <person name="Hajiyeva S."/>
            <person name="Abbasov M."/>
            <person name="Kaur K."/>
            <person name="Hamwieh A."/>
            <person name="Solovyev V."/>
            <person name="Salamov A."/>
            <person name="Braich B."/>
            <person name="Kosarev P."/>
            <person name="Mahmoud A."/>
            <person name="Hajiyev E."/>
            <person name="Babayeva S."/>
            <person name="Izzatullayeva V."/>
            <person name="Mammadov A."/>
            <person name="Mammadov A."/>
            <person name="Sharifova S."/>
            <person name="Ojaghi J."/>
            <person name="Eynullazada K."/>
            <person name="Bayramov B."/>
            <person name="Abdulazimova A."/>
            <person name="Shahmuradov I."/>
        </authorList>
    </citation>
    <scope>NUCLEOTIDE SEQUENCE [LARGE SCALE GENOMIC DNA]</scope>
    <source>
        <strain evidence="5">cv. AG2017</strain>
        <tissue evidence="4">Leaf</tissue>
    </source>
</reference>
<feature type="region of interest" description="Disordered" evidence="3">
    <location>
        <begin position="151"/>
        <end position="190"/>
    </location>
</feature>
<accession>A0A2I0ITU3</accession>
<dbReference type="AlphaFoldDB" id="A0A2I0ITU3"/>
<dbReference type="PANTHER" id="PTHR11926">
    <property type="entry name" value="GLUCOSYL/GLUCURONOSYL TRANSFERASES"/>
    <property type="match status" value="1"/>
</dbReference>
<dbReference type="Proteomes" id="UP000233551">
    <property type="component" value="Unassembled WGS sequence"/>
</dbReference>
<feature type="compositionally biased region" description="Gly residues" evidence="3">
    <location>
        <begin position="173"/>
        <end position="184"/>
    </location>
</feature>
<sequence>MTVDWIPGMKNMRSHIGAMLKLVTLLHHQALCITFVNTEFNHKRMLDAEGPMFLSDLPVGLQFVAIPNLLPLVPHGSSILHSRRRSERDGGFWFGLNPTSLLPHGGRFHDILAYPASEKFGIPVVNLWTIAVCALMGLMHYPKLKEKGLTPPKGAWSPVRDPHPWVRSPENSGGDGHLILGGGATDNPLP</sequence>
<dbReference type="Gene3D" id="3.40.50.2000">
    <property type="entry name" value="Glycogen Phosphorylase B"/>
    <property type="match status" value="2"/>
</dbReference>
<dbReference type="GO" id="GO:0080044">
    <property type="term" value="F:quercetin 7-O-glucosyltransferase activity"/>
    <property type="evidence" value="ECO:0007669"/>
    <property type="project" value="TreeGrafter"/>
</dbReference>
<name>A0A2I0ITU3_PUNGR</name>
<comment type="caution">
    <text evidence="4">The sequence shown here is derived from an EMBL/GenBank/DDBJ whole genome shotgun (WGS) entry which is preliminary data.</text>
</comment>
<organism evidence="4 5">
    <name type="scientific">Punica granatum</name>
    <name type="common">Pomegranate</name>
    <dbReference type="NCBI Taxonomy" id="22663"/>
    <lineage>
        <taxon>Eukaryota</taxon>
        <taxon>Viridiplantae</taxon>
        <taxon>Streptophyta</taxon>
        <taxon>Embryophyta</taxon>
        <taxon>Tracheophyta</taxon>
        <taxon>Spermatophyta</taxon>
        <taxon>Magnoliopsida</taxon>
        <taxon>eudicotyledons</taxon>
        <taxon>Gunneridae</taxon>
        <taxon>Pentapetalae</taxon>
        <taxon>rosids</taxon>
        <taxon>malvids</taxon>
        <taxon>Myrtales</taxon>
        <taxon>Lythraceae</taxon>
        <taxon>Punica</taxon>
    </lineage>
</organism>
<gene>
    <name evidence="4" type="ORF">CRG98_032249</name>
</gene>
<dbReference type="SUPFAM" id="SSF53756">
    <property type="entry name" value="UDP-Glycosyltransferase/glycogen phosphorylase"/>
    <property type="match status" value="1"/>
</dbReference>
<dbReference type="PANTHER" id="PTHR11926:SF1516">
    <property type="entry name" value="GLYCOSYLTRANSFERASE"/>
    <property type="match status" value="1"/>
</dbReference>
<proteinExistence type="inferred from homology"/>
<evidence type="ECO:0000256" key="3">
    <source>
        <dbReference type="SAM" id="MobiDB-lite"/>
    </source>
</evidence>
<protein>
    <submittedName>
        <fullName evidence="4">Uncharacterized protein</fullName>
    </submittedName>
</protein>
<dbReference type="EMBL" id="PGOL01002509">
    <property type="protein sequence ID" value="PKI47414.1"/>
    <property type="molecule type" value="Genomic_DNA"/>
</dbReference>
<dbReference type="GO" id="GO:0080043">
    <property type="term" value="F:quercetin 3-O-glucosyltransferase activity"/>
    <property type="evidence" value="ECO:0007669"/>
    <property type="project" value="TreeGrafter"/>
</dbReference>